<evidence type="ECO:0000313" key="5">
    <source>
        <dbReference type="Proteomes" id="UP001210925"/>
    </source>
</evidence>
<dbReference type="GO" id="GO:0042578">
    <property type="term" value="F:phosphoric ester hydrolase activity"/>
    <property type="evidence" value="ECO:0007669"/>
    <property type="project" value="UniProtKB-ARBA"/>
</dbReference>
<keyword evidence="1" id="KW-0378">Hydrolase</keyword>
<keyword evidence="3" id="KW-0472">Membrane</keyword>
<organism evidence="4 5">
    <name type="scientific">Boothiomyces macroporosus</name>
    <dbReference type="NCBI Taxonomy" id="261099"/>
    <lineage>
        <taxon>Eukaryota</taxon>
        <taxon>Fungi</taxon>
        <taxon>Fungi incertae sedis</taxon>
        <taxon>Chytridiomycota</taxon>
        <taxon>Chytridiomycota incertae sedis</taxon>
        <taxon>Chytridiomycetes</taxon>
        <taxon>Rhizophydiales</taxon>
        <taxon>Terramycetaceae</taxon>
        <taxon>Boothiomyces</taxon>
    </lineage>
</organism>
<dbReference type="Gene3D" id="3.40.720.10">
    <property type="entry name" value="Alkaline Phosphatase, subunit A"/>
    <property type="match status" value="1"/>
</dbReference>
<evidence type="ECO:0000256" key="2">
    <source>
        <dbReference type="SAM" id="MobiDB-lite"/>
    </source>
</evidence>
<comment type="caution">
    <text evidence="4">The sequence shown here is derived from an EMBL/GenBank/DDBJ whole genome shotgun (WGS) entry which is preliminary data.</text>
</comment>
<evidence type="ECO:0000256" key="3">
    <source>
        <dbReference type="SAM" id="Phobius"/>
    </source>
</evidence>
<feature type="region of interest" description="Disordered" evidence="2">
    <location>
        <begin position="35"/>
        <end position="55"/>
    </location>
</feature>
<accession>A0AAD5Y1B1</accession>
<dbReference type="GO" id="GO:0009395">
    <property type="term" value="P:phospholipid catabolic process"/>
    <property type="evidence" value="ECO:0007669"/>
    <property type="project" value="TreeGrafter"/>
</dbReference>
<dbReference type="AlphaFoldDB" id="A0AAD5Y1B1"/>
<dbReference type="InterPro" id="IPR007312">
    <property type="entry name" value="Phosphoesterase"/>
</dbReference>
<sequence>MKIEPQRRWIIYLGIGLLILLVGGSGLAISKYNSNKNSGSQSQSTSSSGAGGSNPSSQLGSFVKYLDDTDKVNNNITNLVVIMLGSLTMGDWPELDGLTGHENYTLPISKTVYHVTPAISKVESQDPFHSVNDVTVQIYGKINRNDQVKGKKPTNTGFALNAYANSKQTATDLTRAIYSYQTDHTAPVIRSIANDFGIVDDWFSSVPGPTYPNRHFMNCATAHGLTDNLHDPNGGIPCKTIYHKLSDNNISWKVYNENKRYECNVFRYTEMKEPRFKKNVVPFEEFLNDAKNGSLPRFSYIDPDMDTGDYHPPRNLPNGEAFLKTVYDALRSSPQWEQTLFLIVFDEHGGFYDHVPPPSSVPIPDDSPVYPPAGDFQFERLGLRVPAILVSPWIKKGQIFRSGFKDRNFEHSSISATINKFFNISEHLTKRDQWAVSFHSSVNYLASPRKDCLTSAAT</sequence>
<dbReference type="InterPro" id="IPR017850">
    <property type="entry name" value="Alkaline_phosphatase_core_sf"/>
</dbReference>
<name>A0AAD5Y1B1_9FUNG</name>
<evidence type="ECO:0000256" key="1">
    <source>
        <dbReference type="ARBA" id="ARBA00022801"/>
    </source>
</evidence>
<keyword evidence="3" id="KW-1133">Transmembrane helix</keyword>
<reference evidence="4" key="1">
    <citation type="submission" date="2020-05" db="EMBL/GenBank/DDBJ databases">
        <title>Phylogenomic resolution of chytrid fungi.</title>
        <authorList>
            <person name="Stajich J.E."/>
            <person name="Amses K."/>
            <person name="Simmons R."/>
            <person name="Seto K."/>
            <person name="Myers J."/>
            <person name="Bonds A."/>
            <person name="Quandt C.A."/>
            <person name="Barry K."/>
            <person name="Liu P."/>
            <person name="Grigoriev I."/>
            <person name="Longcore J.E."/>
            <person name="James T.Y."/>
        </authorList>
    </citation>
    <scope>NUCLEOTIDE SEQUENCE</scope>
    <source>
        <strain evidence="4">PLAUS21</strain>
    </source>
</reference>
<protein>
    <recommendedName>
        <fullName evidence="6">Phospholipase C</fullName>
    </recommendedName>
</protein>
<feature type="transmembrane region" description="Helical" evidence="3">
    <location>
        <begin position="9"/>
        <end position="29"/>
    </location>
</feature>
<dbReference type="PANTHER" id="PTHR31956">
    <property type="entry name" value="NON-SPECIFIC PHOSPHOLIPASE C4-RELATED"/>
    <property type="match status" value="1"/>
</dbReference>
<keyword evidence="5" id="KW-1185">Reference proteome</keyword>
<dbReference type="Proteomes" id="UP001210925">
    <property type="component" value="Unassembled WGS sequence"/>
</dbReference>
<evidence type="ECO:0000313" key="4">
    <source>
        <dbReference type="EMBL" id="KAJ3253909.1"/>
    </source>
</evidence>
<evidence type="ECO:0008006" key="6">
    <source>
        <dbReference type="Google" id="ProtNLM"/>
    </source>
</evidence>
<dbReference type="EMBL" id="JADGKB010000097">
    <property type="protein sequence ID" value="KAJ3253909.1"/>
    <property type="molecule type" value="Genomic_DNA"/>
</dbReference>
<keyword evidence="3" id="KW-0812">Transmembrane</keyword>
<dbReference type="PANTHER" id="PTHR31956:SF1">
    <property type="entry name" value="NON-SPECIFIC PHOSPHOLIPASE C1"/>
    <property type="match status" value="1"/>
</dbReference>
<gene>
    <name evidence="4" type="ORF">HK103_007643</name>
</gene>
<dbReference type="Pfam" id="PF04185">
    <property type="entry name" value="Phosphoesterase"/>
    <property type="match status" value="1"/>
</dbReference>
<proteinExistence type="predicted"/>